<protein>
    <submittedName>
        <fullName evidence="2">Uncharacterized protein</fullName>
    </submittedName>
</protein>
<name>A0A0C3B4Y5_PILCF</name>
<reference evidence="3" key="2">
    <citation type="submission" date="2015-01" db="EMBL/GenBank/DDBJ databases">
        <title>Evolutionary Origins and Diversification of the Mycorrhizal Mutualists.</title>
        <authorList>
            <consortium name="DOE Joint Genome Institute"/>
            <consortium name="Mycorrhizal Genomics Consortium"/>
            <person name="Kohler A."/>
            <person name="Kuo A."/>
            <person name="Nagy L.G."/>
            <person name="Floudas D."/>
            <person name="Copeland A."/>
            <person name="Barry K.W."/>
            <person name="Cichocki N."/>
            <person name="Veneault-Fourrey C."/>
            <person name="LaButti K."/>
            <person name="Lindquist E.A."/>
            <person name="Lipzen A."/>
            <person name="Lundell T."/>
            <person name="Morin E."/>
            <person name="Murat C."/>
            <person name="Riley R."/>
            <person name="Ohm R."/>
            <person name="Sun H."/>
            <person name="Tunlid A."/>
            <person name="Henrissat B."/>
            <person name="Grigoriev I.V."/>
            <person name="Hibbett D.S."/>
            <person name="Martin F."/>
        </authorList>
    </citation>
    <scope>NUCLEOTIDE SEQUENCE [LARGE SCALE GENOMIC DNA]</scope>
    <source>
        <strain evidence="3">F 1598</strain>
    </source>
</reference>
<dbReference type="HOGENOM" id="CLU_1272720_0_0_1"/>
<keyword evidence="3" id="KW-1185">Reference proteome</keyword>
<gene>
    <name evidence="2" type="ORF">PILCRDRAFT_8945</name>
</gene>
<evidence type="ECO:0000256" key="1">
    <source>
        <dbReference type="SAM" id="MobiDB-lite"/>
    </source>
</evidence>
<dbReference type="EMBL" id="KN833000">
    <property type="protein sequence ID" value="KIM81278.1"/>
    <property type="molecule type" value="Genomic_DNA"/>
</dbReference>
<reference evidence="2 3" key="1">
    <citation type="submission" date="2014-04" db="EMBL/GenBank/DDBJ databases">
        <authorList>
            <consortium name="DOE Joint Genome Institute"/>
            <person name="Kuo A."/>
            <person name="Tarkka M."/>
            <person name="Buscot F."/>
            <person name="Kohler A."/>
            <person name="Nagy L.G."/>
            <person name="Floudas D."/>
            <person name="Copeland A."/>
            <person name="Barry K.W."/>
            <person name="Cichocki N."/>
            <person name="Veneault-Fourrey C."/>
            <person name="LaButti K."/>
            <person name="Lindquist E.A."/>
            <person name="Lipzen A."/>
            <person name="Lundell T."/>
            <person name="Morin E."/>
            <person name="Murat C."/>
            <person name="Sun H."/>
            <person name="Tunlid A."/>
            <person name="Henrissat B."/>
            <person name="Grigoriev I.V."/>
            <person name="Hibbett D.S."/>
            <person name="Martin F."/>
            <person name="Nordberg H.P."/>
            <person name="Cantor M.N."/>
            <person name="Hua S.X."/>
        </authorList>
    </citation>
    <scope>NUCLEOTIDE SEQUENCE [LARGE SCALE GENOMIC DNA]</scope>
    <source>
        <strain evidence="2 3">F 1598</strain>
    </source>
</reference>
<sequence length="217" mass="24377">MRAAIEFGKGAVVVPVAIVYNKSRYRSRVLVRYGSPILIQPTNEILMKMTQNNLPPPLTFPLDFVLNDDRCSMFLFVCSFVGNDKRLKHLLASYKILFALLPSSHSADITPEALKPYSTLPTPPKNPFIKAETTAGSGSSSARDETLSTEHTNPNRDKKARSRRRGVSSRMLIGHLFVARVEAVFALREFSYAVEDGKDGKEMRRVRYLRERGAKVC</sequence>
<evidence type="ECO:0000313" key="3">
    <source>
        <dbReference type="Proteomes" id="UP000054166"/>
    </source>
</evidence>
<dbReference type="InParanoid" id="A0A0C3B4Y5"/>
<proteinExistence type="predicted"/>
<accession>A0A0C3B4Y5</accession>
<feature type="region of interest" description="Disordered" evidence="1">
    <location>
        <begin position="117"/>
        <end position="164"/>
    </location>
</feature>
<organism evidence="2 3">
    <name type="scientific">Piloderma croceum (strain F 1598)</name>
    <dbReference type="NCBI Taxonomy" id="765440"/>
    <lineage>
        <taxon>Eukaryota</taxon>
        <taxon>Fungi</taxon>
        <taxon>Dikarya</taxon>
        <taxon>Basidiomycota</taxon>
        <taxon>Agaricomycotina</taxon>
        <taxon>Agaricomycetes</taxon>
        <taxon>Agaricomycetidae</taxon>
        <taxon>Atheliales</taxon>
        <taxon>Atheliaceae</taxon>
        <taxon>Piloderma</taxon>
    </lineage>
</organism>
<feature type="compositionally biased region" description="Basic and acidic residues" evidence="1">
    <location>
        <begin position="142"/>
        <end position="157"/>
    </location>
</feature>
<evidence type="ECO:0000313" key="2">
    <source>
        <dbReference type="EMBL" id="KIM81278.1"/>
    </source>
</evidence>
<dbReference type="AlphaFoldDB" id="A0A0C3B4Y5"/>
<dbReference type="Proteomes" id="UP000054166">
    <property type="component" value="Unassembled WGS sequence"/>
</dbReference>